<dbReference type="CDD" id="cd03784">
    <property type="entry name" value="GT1_Gtf-like"/>
    <property type="match status" value="1"/>
</dbReference>
<comment type="similarity">
    <text evidence="1 3">Belongs to the UDP-glycosyltransferase family.</text>
</comment>
<dbReference type="EMBL" id="GCKF01041302">
    <property type="protein sequence ID" value="JAG95179.1"/>
    <property type="molecule type" value="Transcribed_RNA"/>
</dbReference>
<dbReference type="InterPro" id="IPR002213">
    <property type="entry name" value="UDP_glucos_trans"/>
</dbReference>
<accession>A0A0D6QXA9</accession>
<organism evidence="5">
    <name type="scientific">Araucaria cunninghamii</name>
    <name type="common">Hoop pine</name>
    <name type="synonym">Moreton Bay pine</name>
    <dbReference type="NCBI Taxonomy" id="56994"/>
    <lineage>
        <taxon>Eukaryota</taxon>
        <taxon>Viridiplantae</taxon>
        <taxon>Streptophyta</taxon>
        <taxon>Embryophyta</taxon>
        <taxon>Tracheophyta</taxon>
        <taxon>Spermatophyta</taxon>
        <taxon>Pinopsida</taxon>
        <taxon>Pinidae</taxon>
        <taxon>Conifers II</taxon>
        <taxon>Araucariales</taxon>
        <taxon>Araucariaceae</taxon>
        <taxon>Araucaria</taxon>
    </lineage>
</organism>
<name>A0A0D6QXA9_ARACU</name>
<protein>
    <recommendedName>
        <fullName evidence="4">Glycosyltransferase</fullName>
        <ecNumber evidence="4">2.4.1.-</ecNumber>
    </recommendedName>
</protein>
<dbReference type="PANTHER" id="PTHR11926:SF1553">
    <property type="entry name" value="GLYCOSYLTRANSFERASE"/>
    <property type="match status" value="1"/>
</dbReference>
<evidence type="ECO:0000256" key="4">
    <source>
        <dbReference type="RuleBase" id="RU362057"/>
    </source>
</evidence>
<proteinExistence type="inferred from homology"/>
<dbReference type="GO" id="GO:0080044">
    <property type="term" value="F:quercetin 7-O-glucosyltransferase activity"/>
    <property type="evidence" value="ECO:0007669"/>
    <property type="project" value="TreeGrafter"/>
</dbReference>
<dbReference type="GO" id="GO:0080043">
    <property type="term" value="F:quercetin 3-O-glucosyltransferase activity"/>
    <property type="evidence" value="ECO:0007669"/>
    <property type="project" value="TreeGrafter"/>
</dbReference>
<keyword evidence="2 3" id="KW-0808">Transferase</keyword>
<dbReference type="Pfam" id="PF00201">
    <property type="entry name" value="UDPGT"/>
    <property type="match status" value="1"/>
</dbReference>
<dbReference type="AlphaFoldDB" id="A0A0D6QXA9"/>
<sequence>MECVLQMKKSVKPHFVVVPFPSQGHINPLMEFGKRLASKNLLVTIVITEISKKRMAEAQDAVRTSTPLGIRFETIPVGNLDTDDMLDQLRKVGGPSFEQLIQRLNDEGKPVSCIVLDSYGLEWVVDIAKKFSIPSAIFWSQSCAVYSIYYHYVKGLIKVEAGREAIEISGLPQLRIEEVPSFLHPSDSYAAVLRNVLRQLNIMSQTTWVLGNSFCQLEGREIKSIESVIPIRTVGPLVPSGFLEGKTPGEVEMIPHMWKAANCVEWLNTKGPSTVVYVSFGSVAVVSKEQIEEIAIGLKACGHPFLWVIRPVSNKGNNNDIPDGFVEETSDKGLVVPWSPQMQVLSHPAVGVFLTHCGWNSTLEGMSSGVPMLAAPQWTDQTTNAKYVEEEWKTGIRLKKREDGLIGREEVENSIRIVMESEVGLQLRNNALRWKTLAREAMAKGGSSDKNIDYFIEDVIGRASSMPHAVAD</sequence>
<dbReference type="EC" id="2.4.1.-" evidence="4"/>
<evidence type="ECO:0000313" key="5">
    <source>
        <dbReference type="EMBL" id="JAG95179.1"/>
    </source>
</evidence>
<dbReference type="PROSITE" id="PS00375">
    <property type="entry name" value="UDPGT"/>
    <property type="match status" value="1"/>
</dbReference>
<keyword evidence="3" id="KW-0328">Glycosyltransferase</keyword>
<dbReference type="Gene3D" id="3.40.50.2000">
    <property type="entry name" value="Glycogen Phosphorylase B"/>
    <property type="match status" value="2"/>
</dbReference>
<dbReference type="PANTHER" id="PTHR11926">
    <property type="entry name" value="GLUCOSYL/GLUCURONOSYL TRANSFERASES"/>
    <property type="match status" value="1"/>
</dbReference>
<dbReference type="SUPFAM" id="SSF53756">
    <property type="entry name" value="UDP-Glycosyltransferase/glycogen phosphorylase"/>
    <property type="match status" value="1"/>
</dbReference>
<dbReference type="InterPro" id="IPR035595">
    <property type="entry name" value="UDP_glycos_trans_CS"/>
</dbReference>
<dbReference type="FunFam" id="3.40.50.2000:FF:000019">
    <property type="entry name" value="Glycosyltransferase"/>
    <property type="match status" value="1"/>
</dbReference>
<evidence type="ECO:0000256" key="3">
    <source>
        <dbReference type="RuleBase" id="RU003718"/>
    </source>
</evidence>
<reference evidence="5" key="1">
    <citation type="submission" date="2015-03" db="EMBL/GenBank/DDBJ databases">
        <title>A transcriptome of Araucaria cunninghamii, an australian fine timber species.</title>
        <authorList>
            <person name="Jing Yi C.J.Y."/>
            <person name="Yin San L.Y.S."/>
            <person name="Abdul Karim S.S."/>
            <person name="Wan Azmi N.N."/>
            <person name="Hercus R.R."/>
            <person name="Croft L.L."/>
        </authorList>
    </citation>
    <scope>NUCLEOTIDE SEQUENCE</scope>
    <source>
        <strain evidence="5">MI0301</strain>
        <tissue evidence="5">Leaf</tissue>
    </source>
</reference>
<evidence type="ECO:0000256" key="2">
    <source>
        <dbReference type="ARBA" id="ARBA00022679"/>
    </source>
</evidence>
<evidence type="ECO:0000256" key="1">
    <source>
        <dbReference type="ARBA" id="ARBA00009995"/>
    </source>
</evidence>